<dbReference type="EMBL" id="CP010978">
    <property type="protein sequence ID" value="AJQ25773.1"/>
    <property type="molecule type" value="Genomic_DNA"/>
</dbReference>
<dbReference type="InterPro" id="IPR029044">
    <property type="entry name" value="Nucleotide-diphossugar_trans"/>
</dbReference>
<dbReference type="UniPathway" id="UPA00164"/>
<dbReference type="Proteomes" id="UP000005361">
    <property type="component" value="Chromosome"/>
</dbReference>
<reference evidence="13" key="2">
    <citation type="submission" date="2015-02" db="EMBL/GenBank/DDBJ databases">
        <title>Complete Genome Sequence of Pelosinus fermentans JBW45.</title>
        <authorList>
            <person name="De Leon K.B."/>
            <person name="Utturkar S.M."/>
            <person name="Camilleri L.B."/>
            <person name="Arkin A.P."/>
            <person name="Fields M.W."/>
            <person name="Brown S.D."/>
            <person name="Wall J.D."/>
        </authorList>
    </citation>
    <scope>NUCLEOTIDE SEQUENCE [LARGE SCALE GENOMIC DNA]</scope>
    <source>
        <strain evidence="13">JBW45</strain>
    </source>
</reference>
<name>I9DCZ6_9FIRM</name>
<dbReference type="PROSITE" id="PS00808">
    <property type="entry name" value="ADP_GLC_PYROPHOSPH_1"/>
    <property type="match status" value="1"/>
</dbReference>
<dbReference type="NCBIfam" id="TIGR02091">
    <property type="entry name" value="glgC"/>
    <property type="match status" value="1"/>
</dbReference>
<dbReference type="STRING" id="1192197.JBW_00421"/>
<keyword evidence="6 9" id="KW-0067">ATP-binding</keyword>
<accession>I9DCZ6</accession>
<evidence type="ECO:0000256" key="5">
    <source>
        <dbReference type="ARBA" id="ARBA00022741"/>
    </source>
</evidence>
<dbReference type="PANTHER" id="PTHR43523:SF2">
    <property type="entry name" value="GLUCOSE-1-PHOSPHATE ADENYLYLTRANSFERASE"/>
    <property type="match status" value="1"/>
</dbReference>
<dbReference type="SUPFAM" id="SSF51161">
    <property type="entry name" value="Trimeric LpxA-like enzymes"/>
    <property type="match status" value="1"/>
</dbReference>
<feature type="binding site" evidence="9">
    <location>
        <position position="124"/>
    </location>
    <ligand>
        <name>alpha-D-glucose 1-phosphate</name>
        <dbReference type="ChEBI" id="CHEBI:58601"/>
    </ligand>
</feature>
<dbReference type="Gene3D" id="2.160.10.10">
    <property type="entry name" value="Hexapeptide repeat proteins"/>
    <property type="match status" value="1"/>
</dbReference>
<dbReference type="PANTHER" id="PTHR43523">
    <property type="entry name" value="GLUCOSE-1-PHOSPHATE ADENYLYLTRANSFERASE-RELATED"/>
    <property type="match status" value="1"/>
</dbReference>
<evidence type="ECO:0000256" key="4">
    <source>
        <dbReference type="ARBA" id="ARBA00022695"/>
    </source>
</evidence>
<dbReference type="GO" id="GO:0008878">
    <property type="term" value="F:glucose-1-phosphate adenylyltransferase activity"/>
    <property type="evidence" value="ECO:0007669"/>
    <property type="project" value="UniProtKB-UniRule"/>
</dbReference>
<dbReference type="HAMAP" id="MF_00624">
    <property type="entry name" value="GlgC"/>
    <property type="match status" value="1"/>
</dbReference>
<comment type="subunit">
    <text evidence="9">Homotetramer.</text>
</comment>
<feature type="binding site" evidence="9">
    <location>
        <position position="215"/>
    </location>
    <ligand>
        <name>alpha-D-glucose 1-phosphate</name>
        <dbReference type="ChEBI" id="CHEBI:58601"/>
    </ligand>
</feature>
<dbReference type="InterPro" id="IPR005836">
    <property type="entry name" value="ADP_Glu_pyroP_CS"/>
</dbReference>
<evidence type="ECO:0000256" key="6">
    <source>
        <dbReference type="ARBA" id="ARBA00022840"/>
    </source>
</evidence>
<dbReference type="PROSITE" id="PS00810">
    <property type="entry name" value="ADP_GLC_PYROPHOSPH_3"/>
    <property type="match status" value="1"/>
</dbReference>
<dbReference type="EC" id="2.7.7.27" evidence="9"/>
<gene>
    <name evidence="9" type="primary">glgC</name>
    <name evidence="12" type="ORF">JBW_00421</name>
</gene>
<keyword evidence="7 9" id="KW-0320">Glycogen biosynthesis</keyword>
<evidence type="ECO:0000259" key="11">
    <source>
        <dbReference type="Pfam" id="PF24894"/>
    </source>
</evidence>
<keyword evidence="5 9" id="KW-0547">Nucleotide-binding</keyword>
<feature type="binding site" evidence="9">
    <location>
        <position position="189"/>
    </location>
    <ligand>
        <name>alpha-D-glucose 1-phosphate</name>
        <dbReference type="ChEBI" id="CHEBI:58601"/>
    </ligand>
</feature>
<dbReference type="GO" id="GO:0005524">
    <property type="term" value="F:ATP binding"/>
    <property type="evidence" value="ECO:0007669"/>
    <property type="project" value="UniProtKB-KW"/>
</dbReference>
<evidence type="ECO:0000256" key="9">
    <source>
        <dbReference type="HAMAP-Rule" id="MF_00624"/>
    </source>
</evidence>
<evidence type="ECO:0000259" key="10">
    <source>
        <dbReference type="Pfam" id="PF00483"/>
    </source>
</evidence>
<evidence type="ECO:0000313" key="12">
    <source>
        <dbReference type="EMBL" id="AJQ25773.1"/>
    </source>
</evidence>
<dbReference type="PROSITE" id="PS00809">
    <property type="entry name" value="ADP_GLC_PYROPHOSPH_2"/>
    <property type="match status" value="1"/>
</dbReference>
<dbReference type="CDD" id="cd02508">
    <property type="entry name" value="ADP_Glucose_PP"/>
    <property type="match status" value="1"/>
</dbReference>
<evidence type="ECO:0000313" key="13">
    <source>
        <dbReference type="Proteomes" id="UP000005361"/>
    </source>
</evidence>
<reference evidence="12 13" key="1">
    <citation type="journal article" date="2015" name="Genome Announc.">
        <title>Complete Genome Sequence of Pelosinus fermentans JBW45, a Member of a Remarkably Competitive Group of Negativicutes in the Firmicutes Phylum.</title>
        <authorList>
            <person name="De Leon K.B."/>
            <person name="Utturkar S.M."/>
            <person name="Camilleri L.B."/>
            <person name="Elias D.A."/>
            <person name="Arkin A.P."/>
            <person name="Fields M.W."/>
            <person name="Brown S.D."/>
            <person name="Wall J.D."/>
        </authorList>
    </citation>
    <scope>NUCLEOTIDE SEQUENCE [LARGE SCALE GENOMIC DNA]</scope>
    <source>
        <strain evidence="12 13">JBW45</strain>
    </source>
</reference>
<keyword evidence="2 9" id="KW-0321">Glycogen metabolism</keyword>
<comment type="pathway">
    <text evidence="9">Glycan biosynthesis; glycogen biosynthesis.</text>
</comment>
<evidence type="ECO:0000256" key="7">
    <source>
        <dbReference type="ARBA" id="ARBA00023056"/>
    </source>
</evidence>
<keyword evidence="4 9" id="KW-0548">Nucleotidyltransferase</keyword>
<dbReference type="InterPro" id="IPR056818">
    <property type="entry name" value="GlmU/GlgC-like_hexapep"/>
</dbReference>
<dbReference type="CDD" id="cd04651">
    <property type="entry name" value="LbH_G1P_AT_C"/>
    <property type="match status" value="1"/>
</dbReference>
<feature type="domain" description="Glucose-1-phosphate adenylyltransferase/Bifunctional protein GlmU-like C-terminal hexapeptide" evidence="11">
    <location>
        <begin position="314"/>
        <end position="385"/>
    </location>
</feature>
<dbReference type="AlphaFoldDB" id="I9DCZ6"/>
<organism evidence="12 13">
    <name type="scientific">Pelosinus fermentans JBW45</name>
    <dbReference type="NCBI Taxonomy" id="1192197"/>
    <lineage>
        <taxon>Bacteria</taxon>
        <taxon>Bacillati</taxon>
        <taxon>Bacillota</taxon>
        <taxon>Negativicutes</taxon>
        <taxon>Selenomonadales</taxon>
        <taxon>Sporomusaceae</taxon>
        <taxon>Pelosinus</taxon>
    </lineage>
</organism>
<dbReference type="Pfam" id="PF24894">
    <property type="entry name" value="Hexapep_GlmU"/>
    <property type="match status" value="1"/>
</dbReference>
<dbReference type="Gene3D" id="3.90.550.10">
    <property type="entry name" value="Spore Coat Polysaccharide Biosynthesis Protein SpsA, Chain A"/>
    <property type="match status" value="1"/>
</dbReference>
<proteinExistence type="inferred from homology"/>
<feature type="site" description="Could play a key role in the communication between the regulatory and the substrate sites" evidence="9">
    <location>
        <position position="84"/>
    </location>
</feature>
<dbReference type="NCBIfam" id="NF003670">
    <property type="entry name" value="PRK05293.1"/>
    <property type="match status" value="1"/>
</dbReference>
<dbReference type="KEGG" id="pft:JBW_00421"/>
<evidence type="ECO:0000256" key="1">
    <source>
        <dbReference type="ARBA" id="ARBA00010443"/>
    </source>
</evidence>
<dbReference type="InterPro" id="IPR011004">
    <property type="entry name" value="Trimer_LpxA-like_sf"/>
</dbReference>
<comment type="function">
    <text evidence="9">Involved in the biosynthesis of ADP-glucose, a building block required for the elongation reactions to produce glycogen. Catalyzes the reaction between ATP and alpha-D-glucose 1-phosphate (G1P) to produce pyrophosphate and ADP-Glc.</text>
</comment>
<comment type="similarity">
    <text evidence="1 9">Belongs to the bacterial/plant glucose-1-phosphate adenylyltransferase family.</text>
</comment>
<dbReference type="HOGENOM" id="CLU_029499_14_0_9"/>
<keyword evidence="3 9" id="KW-0808">Transferase</keyword>
<feature type="binding site" evidence="9">
    <location>
        <begin position="204"/>
        <end position="205"/>
    </location>
    <ligand>
        <name>alpha-D-glucose 1-phosphate</name>
        <dbReference type="ChEBI" id="CHEBI:58601"/>
    </ligand>
</feature>
<evidence type="ECO:0000256" key="2">
    <source>
        <dbReference type="ARBA" id="ARBA00022600"/>
    </source>
</evidence>
<dbReference type="InterPro" id="IPR023049">
    <property type="entry name" value="GlgC_bac"/>
</dbReference>
<sequence>MHSIGNGLHEFFVAWVENEWGIYVMRKKECIAMILAGGQGSRLGNLTRKIAKPAVPFGGKYRIIDFPLSNCHNSGIDTVGVLTQYRPLALHSYIGIGSPWDLDRRDGGVYVLPPYAQEGGAEWYKGTADAIYQNLNFIDMINPNYVLVLSGDHIYNMDYSLMLDHHKKQKAEATISVIEVPWHETSRFGIMNTDEQGRITEFVEKPKEAKSNLASMGIYIFNWRLLRKSLEDDRKNALSSHDFGKDIIPKLLMDGHRLYSYYFKGYWKDVGTVESFWEANMDLLADEPELDLYNPNWRVYSVNPTRPPHYIGATAKVTRSLVSEGCSILGEVEHSVIFPGVHIEEGAIIKDSIVMPYVTIGRDAQIYRGIIGRKSLIEEGALIGSINHEGICVIEENIVIPSDAEILENHMISKQKQVG</sequence>
<protein>
    <recommendedName>
        <fullName evidence="9">Glucose-1-phosphate adenylyltransferase</fullName>
        <ecNumber evidence="9">2.7.7.27</ecNumber>
    </recommendedName>
    <alternativeName>
        <fullName evidence="9">ADP-glucose pyrophosphorylase</fullName>
        <shortName evidence="9">ADPGlc PPase</shortName>
    </alternativeName>
    <alternativeName>
        <fullName evidence="9">ADP-glucose synthase</fullName>
    </alternativeName>
</protein>
<comment type="catalytic activity">
    <reaction evidence="9">
        <text>alpha-D-glucose 1-phosphate + ATP + H(+) = ADP-alpha-D-glucose + diphosphate</text>
        <dbReference type="Rhea" id="RHEA:12120"/>
        <dbReference type="ChEBI" id="CHEBI:15378"/>
        <dbReference type="ChEBI" id="CHEBI:30616"/>
        <dbReference type="ChEBI" id="CHEBI:33019"/>
        <dbReference type="ChEBI" id="CHEBI:57498"/>
        <dbReference type="ChEBI" id="CHEBI:58601"/>
        <dbReference type="EC" id="2.7.7.27"/>
    </reaction>
</comment>
<dbReference type="InterPro" id="IPR011831">
    <property type="entry name" value="ADP-Glc_PPase"/>
</dbReference>
<dbReference type="GO" id="GO:0005978">
    <property type="term" value="P:glycogen biosynthetic process"/>
    <property type="evidence" value="ECO:0007669"/>
    <property type="project" value="UniProtKB-UniRule"/>
</dbReference>
<evidence type="ECO:0000256" key="8">
    <source>
        <dbReference type="ARBA" id="ARBA00023277"/>
    </source>
</evidence>
<evidence type="ECO:0000256" key="3">
    <source>
        <dbReference type="ARBA" id="ARBA00022679"/>
    </source>
</evidence>
<dbReference type="SUPFAM" id="SSF53448">
    <property type="entry name" value="Nucleotide-diphospho-sugar transferases"/>
    <property type="match status" value="1"/>
</dbReference>
<feature type="site" description="Could play a key role in the communication between the regulatory and the substrate sites" evidence="9">
    <location>
        <position position="123"/>
    </location>
</feature>
<keyword evidence="8 9" id="KW-0119">Carbohydrate metabolism</keyword>
<dbReference type="Pfam" id="PF00483">
    <property type="entry name" value="NTP_transferase"/>
    <property type="match status" value="1"/>
</dbReference>
<feature type="domain" description="Nucleotidyl transferase" evidence="10">
    <location>
        <begin position="32"/>
        <end position="284"/>
    </location>
</feature>
<dbReference type="InterPro" id="IPR005835">
    <property type="entry name" value="NTP_transferase_dom"/>
</dbReference>